<accession>A0A2P2PY59</accession>
<dbReference type="EMBL" id="GGEC01079210">
    <property type="protein sequence ID" value="MBX59694.1"/>
    <property type="molecule type" value="Transcribed_RNA"/>
</dbReference>
<reference evidence="1" key="1">
    <citation type="submission" date="2018-02" db="EMBL/GenBank/DDBJ databases">
        <title>Rhizophora mucronata_Transcriptome.</title>
        <authorList>
            <person name="Meera S.P."/>
            <person name="Sreeshan A."/>
            <person name="Augustine A."/>
        </authorList>
    </citation>
    <scope>NUCLEOTIDE SEQUENCE</scope>
    <source>
        <tissue evidence="1">Leaf</tissue>
    </source>
</reference>
<protein>
    <submittedName>
        <fullName evidence="1">Uncharacterized protein</fullName>
    </submittedName>
</protein>
<dbReference type="AlphaFoldDB" id="A0A2P2PY59"/>
<name>A0A2P2PY59_RHIMU</name>
<proteinExistence type="predicted"/>
<organism evidence="1">
    <name type="scientific">Rhizophora mucronata</name>
    <name type="common">Asiatic mangrove</name>
    <dbReference type="NCBI Taxonomy" id="61149"/>
    <lineage>
        <taxon>Eukaryota</taxon>
        <taxon>Viridiplantae</taxon>
        <taxon>Streptophyta</taxon>
        <taxon>Embryophyta</taxon>
        <taxon>Tracheophyta</taxon>
        <taxon>Spermatophyta</taxon>
        <taxon>Magnoliopsida</taxon>
        <taxon>eudicotyledons</taxon>
        <taxon>Gunneridae</taxon>
        <taxon>Pentapetalae</taxon>
        <taxon>rosids</taxon>
        <taxon>fabids</taxon>
        <taxon>Malpighiales</taxon>
        <taxon>Rhizophoraceae</taxon>
        <taxon>Rhizophora</taxon>
    </lineage>
</organism>
<evidence type="ECO:0000313" key="1">
    <source>
        <dbReference type="EMBL" id="MBX59694.1"/>
    </source>
</evidence>
<sequence length="31" mass="3830">MIIAMSRSKVYIRIKNQKECQRLHFYWSDLA</sequence>